<dbReference type="RefSeq" id="XP_011778678.1">
    <property type="nucleotide sequence ID" value="XM_011780376.1"/>
</dbReference>
<evidence type="ECO:0000313" key="2">
    <source>
        <dbReference type="Proteomes" id="UP000002316"/>
    </source>
</evidence>
<dbReference type="Proteomes" id="UP000002316">
    <property type="component" value="Chromosome 10"/>
</dbReference>
<accession>D0A570</accession>
<dbReference type="KEGG" id="tbg:TbgDal_X15130"/>
<proteinExistence type="predicted"/>
<dbReference type="VEuPathDB" id="TriTrypDB:Tbg972.10.15130"/>
<dbReference type="EMBL" id="FN554973">
    <property type="protein sequence ID" value="CBH16414.1"/>
    <property type="molecule type" value="Genomic_DNA"/>
</dbReference>
<name>D0A570_TRYB9</name>
<gene>
    <name evidence="1" type="ORF">TbgDal_X15130</name>
</gene>
<dbReference type="GeneID" id="23864729"/>
<organism evidence="1 2">
    <name type="scientific">Trypanosoma brucei gambiense (strain MHOM/CI/86/DAL972)</name>
    <dbReference type="NCBI Taxonomy" id="679716"/>
    <lineage>
        <taxon>Eukaryota</taxon>
        <taxon>Discoba</taxon>
        <taxon>Euglenozoa</taxon>
        <taxon>Kinetoplastea</taxon>
        <taxon>Metakinetoplastina</taxon>
        <taxon>Trypanosomatida</taxon>
        <taxon>Trypanosomatidae</taxon>
        <taxon>Trypanosoma</taxon>
    </lineage>
</organism>
<evidence type="ECO:0000313" key="1">
    <source>
        <dbReference type="EMBL" id="CBH16414.1"/>
    </source>
</evidence>
<sequence length="189" mass="21835">MNEHPCGCWILGGTLHIRILKTRRFLPFFLAGAPYDIGTGIDNGRATNNYLSKARSFSLSHPLTVLECIFPHALTAVLFNTLLSAMNEKQPFPLWGRFHAHQANNRCYSNIRFFSHHQHILLPVGEVELRIVSESVDNPFFSLFFENKNLRGFSVRTPYKLFFMLYRRWTSFNNYKSFPLFSGASSHCL</sequence>
<reference evidence="2" key="1">
    <citation type="journal article" date="2010" name="PLoS Negl. Trop. Dis.">
        <title>The genome sequence of Trypanosoma brucei gambiense, causative agent of chronic human african trypanosomiasis.</title>
        <authorList>
            <person name="Jackson A.P."/>
            <person name="Sanders M."/>
            <person name="Berry A."/>
            <person name="McQuillan J."/>
            <person name="Aslett M.A."/>
            <person name="Quail M.A."/>
            <person name="Chukualim B."/>
            <person name="Capewell P."/>
            <person name="MacLeod A."/>
            <person name="Melville S.E."/>
            <person name="Gibson W."/>
            <person name="Barry J.D."/>
            <person name="Berriman M."/>
            <person name="Hertz-Fowler C."/>
        </authorList>
    </citation>
    <scope>NUCLEOTIDE SEQUENCE [LARGE SCALE GENOMIC DNA]</scope>
    <source>
        <strain evidence="2">MHOM/CI/86/DAL972</strain>
    </source>
</reference>
<protein>
    <submittedName>
        <fullName evidence="1">Uncharacterized protein</fullName>
    </submittedName>
</protein>
<dbReference type="AlphaFoldDB" id="D0A570"/>